<evidence type="ECO:0000313" key="3">
    <source>
        <dbReference type="EMBL" id="ADV66910.1"/>
    </source>
</evidence>
<sequence length="299" mass="30671" precursor="true">MVRFVHLFVALVITLGSFAAAQSGGGFGGSSSGSSGGGYSGGGGGYSGGGSRGGSYSGGGYIPVPVGPGYGYGFGGGFGVGGIVLFLVIFGVLSAMRRSARSRGFAGSVSGDTAEAVMVQLLLNEGDEVKRALQRVAQEGDPDSDAGLARMLNEAALAVLRHPERWTYGQVRRAEGGAAQVAAQVGAWATQARAAFTEQTTSNYQNRDVHSGYAHRTDYEATRGGLYLAVTLGVAARALPPLPAEGAPNAQAARAALEALSSVTGENLLRAEVIWSPDAEGEYLSEDDAIRKYPDLTKL</sequence>
<dbReference type="STRING" id="709986.Deima_1259"/>
<keyword evidence="2" id="KW-0732">Signal</keyword>
<evidence type="ECO:0000313" key="4">
    <source>
        <dbReference type="Proteomes" id="UP000008635"/>
    </source>
</evidence>
<feature type="signal peptide" evidence="2">
    <location>
        <begin position="1"/>
        <end position="21"/>
    </location>
</feature>
<feature type="transmembrane region" description="Helical" evidence="1">
    <location>
        <begin position="70"/>
        <end position="93"/>
    </location>
</feature>
<name>E8U771_DEIML</name>
<dbReference type="Pfam" id="PF07466">
    <property type="entry name" value="DUF1517"/>
    <property type="match status" value="1"/>
</dbReference>
<dbReference type="eggNOG" id="COG4371">
    <property type="taxonomic scope" value="Bacteria"/>
</dbReference>
<proteinExistence type="predicted"/>
<reference evidence="3 4" key="1">
    <citation type="journal article" date="2011" name="Stand. Genomic Sci.">
        <title>Complete genome sequence of Deinococcus maricopensis type strain (LB-34).</title>
        <authorList>
            <person name="Pukall R."/>
            <person name="Zeytun A."/>
            <person name="Lucas S."/>
            <person name="Lapidus A."/>
            <person name="Hammon N."/>
            <person name="Deshpande S."/>
            <person name="Nolan M."/>
            <person name="Cheng J.F."/>
            <person name="Pitluck S."/>
            <person name="Liolios K."/>
            <person name="Pagani I."/>
            <person name="Mikhailova N."/>
            <person name="Ivanova N."/>
            <person name="Mavromatis K."/>
            <person name="Pati A."/>
            <person name="Tapia R."/>
            <person name="Han C."/>
            <person name="Goodwin L."/>
            <person name="Chen A."/>
            <person name="Palaniappan K."/>
            <person name="Land M."/>
            <person name="Hauser L."/>
            <person name="Chang Y.J."/>
            <person name="Jeffries C.D."/>
            <person name="Brambilla E.M."/>
            <person name="Rohde M."/>
            <person name="Goker M."/>
            <person name="Detter J.C."/>
            <person name="Woyke T."/>
            <person name="Bristow J."/>
            <person name="Eisen J.A."/>
            <person name="Markowitz V."/>
            <person name="Hugenholtz P."/>
            <person name="Kyrpides N.C."/>
            <person name="Klenk H.P."/>
        </authorList>
    </citation>
    <scope>NUCLEOTIDE SEQUENCE [LARGE SCALE GENOMIC DNA]</scope>
    <source>
        <strain evidence="4">DSM 21211 / LMG 22137 / NRRL B-23946 / LB-34</strain>
    </source>
</reference>
<gene>
    <name evidence="3" type="ordered locus">Deima_1259</name>
</gene>
<dbReference type="AlphaFoldDB" id="E8U771"/>
<dbReference type="EMBL" id="CP002454">
    <property type="protein sequence ID" value="ADV66910.1"/>
    <property type="molecule type" value="Genomic_DNA"/>
</dbReference>
<evidence type="ECO:0000256" key="1">
    <source>
        <dbReference type="SAM" id="Phobius"/>
    </source>
</evidence>
<organism evidence="3 4">
    <name type="scientific">Deinococcus maricopensis (strain DSM 21211 / LMG 22137 / NRRL B-23946 / LB-34)</name>
    <dbReference type="NCBI Taxonomy" id="709986"/>
    <lineage>
        <taxon>Bacteria</taxon>
        <taxon>Thermotogati</taxon>
        <taxon>Deinococcota</taxon>
        <taxon>Deinococci</taxon>
        <taxon>Deinococcales</taxon>
        <taxon>Deinococcaceae</taxon>
        <taxon>Deinococcus</taxon>
    </lineage>
</organism>
<dbReference type="PANTHER" id="PTHR33975:SF2">
    <property type="entry name" value="MYELIN-ASSOCIATED OLIGODENDROCYTE BASIC PROTEIN"/>
    <property type="match status" value="1"/>
</dbReference>
<dbReference type="KEGG" id="dmr:Deima_1259"/>
<evidence type="ECO:0000256" key="2">
    <source>
        <dbReference type="SAM" id="SignalP"/>
    </source>
</evidence>
<dbReference type="HOGENOM" id="CLU_047333_0_1_0"/>
<dbReference type="InterPro" id="IPR053023">
    <property type="entry name" value="FLAP_modulator"/>
</dbReference>
<keyword evidence="1" id="KW-0812">Transmembrane</keyword>
<feature type="chain" id="PRO_5003228395" description="DUF1517 domain-containing protein" evidence="2">
    <location>
        <begin position="22"/>
        <end position="299"/>
    </location>
</feature>
<dbReference type="OrthoDB" id="69379at2"/>
<evidence type="ECO:0008006" key="5">
    <source>
        <dbReference type="Google" id="ProtNLM"/>
    </source>
</evidence>
<dbReference type="RefSeq" id="WP_013556415.1">
    <property type="nucleotide sequence ID" value="NC_014958.1"/>
</dbReference>
<protein>
    <recommendedName>
        <fullName evidence="5">DUF1517 domain-containing protein</fullName>
    </recommendedName>
</protein>
<dbReference type="InterPro" id="IPR010903">
    <property type="entry name" value="DUF1517"/>
</dbReference>
<accession>E8U771</accession>
<reference evidence="4" key="2">
    <citation type="submission" date="2011-01" db="EMBL/GenBank/DDBJ databases">
        <title>The complete genome of Deinococcus maricopensis DSM 21211.</title>
        <authorList>
            <consortium name="US DOE Joint Genome Institute (JGI-PGF)"/>
            <person name="Lucas S."/>
            <person name="Copeland A."/>
            <person name="Lapidus A."/>
            <person name="Goodwin L."/>
            <person name="Pitluck S."/>
            <person name="Kyrpides N."/>
            <person name="Mavromatis K."/>
            <person name="Pagani I."/>
            <person name="Ivanova N."/>
            <person name="Ovchinnikova G."/>
            <person name="Zeytun A."/>
            <person name="Detter J.C."/>
            <person name="Han C."/>
            <person name="Land M."/>
            <person name="Hauser L."/>
            <person name="Markowitz V."/>
            <person name="Cheng J.-F."/>
            <person name="Hugenholtz P."/>
            <person name="Woyke T."/>
            <person name="Wu D."/>
            <person name="Pukall R."/>
            <person name="Gehrich-Schroeter G."/>
            <person name="Brambilla E."/>
            <person name="Klenk H.-P."/>
            <person name="Eisen J.A."/>
        </authorList>
    </citation>
    <scope>NUCLEOTIDE SEQUENCE [LARGE SCALE GENOMIC DNA]</scope>
    <source>
        <strain evidence="4">DSM 21211 / LMG 22137 / NRRL B-23946 / LB-34</strain>
    </source>
</reference>
<keyword evidence="1" id="KW-1133">Transmembrane helix</keyword>
<dbReference type="Proteomes" id="UP000008635">
    <property type="component" value="Chromosome"/>
</dbReference>
<keyword evidence="4" id="KW-1185">Reference proteome</keyword>
<dbReference type="PANTHER" id="PTHR33975">
    <property type="entry name" value="MYELIN-ASSOCIATED OLIGODENDROCYTE BASIC PROTEIN"/>
    <property type="match status" value="1"/>
</dbReference>
<keyword evidence="1" id="KW-0472">Membrane</keyword>